<dbReference type="PANTHER" id="PTHR43806:SF11">
    <property type="entry name" value="CEREVISIN-RELATED"/>
    <property type="match status" value="1"/>
</dbReference>
<dbReference type="GO" id="GO:0004252">
    <property type="term" value="F:serine-type endopeptidase activity"/>
    <property type="evidence" value="ECO:0007669"/>
    <property type="project" value="UniProtKB-UniRule"/>
</dbReference>
<feature type="active site" description="Charge relay system" evidence="5 6">
    <location>
        <position position="327"/>
    </location>
</feature>
<dbReference type="PANTHER" id="PTHR43806">
    <property type="entry name" value="PEPTIDASE S8"/>
    <property type="match status" value="1"/>
</dbReference>
<evidence type="ECO:0000256" key="7">
    <source>
        <dbReference type="SAM" id="MobiDB-lite"/>
    </source>
</evidence>
<comment type="similarity">
    <text evidence="1 6">Belongs to the peptidase S8 family.</text>
</comment>
<dbReference type="STRING" id="1619044.UY92_C0007G0035"/>
<dbReference type="InterPro" id="IPR028994">
    <property type="entry name" value="Integrin_alpha_N"/>
</dbReference>
<dbReference type="InterPro" id="IPR036852">
    <property type="entry name" value="Peptidase_S8/S53_dom_sf"/>
</dbReference>
<accession>A0A0G1YGN0</accession>
<dbReference type="Gene3D" id="3.40.50.200">
    <property type="entry name" value="Peptidase S8/S53 domain"/>
    <property type="match status" value="1"/>
</dbReference>
<dbReference type="SUPFAM" id="SSF52743">
    <property type="entry name" value="Subtilisin-like"/>
    <property type="match status" value="1"/>
</dbReference>
<dbReference type="InterPro" id="IPR034204">
    <property type="entry name" value="PfSUB1-like_cat_dom"/>
</dbReference>
<dbReference type="PROSITE" id="PS51892">
    <property type="entry name" value="SUBTILASE"/>
    <property type="match status" value="1"/>
</dbReference>
<dbReference type="PROSITE" id="PS00138">
    <property type="entry name" value="SUBTILASE_SER"/>
    <property type="match status" value="1"/>
</dbReference>
<keyword evidence="2 6" id="KW-0645">Protease</keyword>
<dbReference type="InterPro" id="IPR022398">
    <property type="entry name" value="Peptidase_S8_His-AS"/>
</dbReference>
<sequence>MKTKKQVNQASIRVRAVGLLAVLSLVSSVLPRGVLAKTSNDPYAYQWGYEDTGVYRAWDKTTGSRDVVVAIIDNGFDHFHPDLRDNVWQNEKEIPDNRIDDDKNGYIDDVYGWNFMVEDANRDGVVDRGERQGTNDPRPDLSQVSSEDKATGVVHHGTFVAGLIGATGGNQRDGVGLNWQVKLMNLKVIGANGVGDVAPLAPAIRYAVDNGAHIINISMVGSEDESVRQAALYAYARGIVLVAAAGNNYFNLNTNPSYPICIDAQQPQEVLIGVSAIGRDHRLAQFSNTGSSCIDITAPGVAINSAVGYAPEYGFAESYGRLWQGTSFAAPFVSGAAALIKSLQPSWRAPEIYEAILQTVHRTPPTDVAAYENLYGAGRLQIDKAVQYALDRAVSPAAPAEPPPIAILPVPNAEQPAAPAPAKDKRRLSAYNPATGEFAEAYLGSDKRASLERPETAGAETAAQGKNDPGEDIFVVARKKTGATYELSVYNRKWWRESRFELNLAGPVVLAVGDATGDAAPEIIVGPRGASREVFRIFSLSGQELAAVKHTAAHEGVGLTVSGQEVSAVFWDQGELRLHRYQGGALAGSFALQDLGRRAEVALANLDKDSELEYVFGSGPKVTPIVAEYERDGSFRLSFSVPGGNGSGVSVMAFDYLDDARDEIIAYPNSGPAVVGAWKANGKRAAEWSFFAGRKLDRFNVLRYNS</sequence>
<dbReference type="InterPro" id="IPR050131">
    <property type="entry name" value="Peptidase_S8_subtilisin-like"/>
</dbReference>
<evidence type="ECO:0000259" key="8">
    <source>
        <dbReference type="Pfam" id="PF00082"/>
    </source>
</evidence>
<organism evidence="9 10">
    <name type="scientific">Candidatus Magasanikbacteria bacterium GW2011_GWA2_56_11</name>
    <dbReference type="NCBI Taxonomy" id="1619044"/>
    <lineage>
        <taxon>Bacteria</taxon>
        <taxon>Candidatus Magasanikiibacteriota</taxon>
    </lineage>
</organism>
<dbReference type="Pfam" id="PF00082">
    <property type="entry name" value="Peptidase_S8"/>
    <property type="match status" value="1"/>
</dbReference>
<feature type="domain" description="Peptidase S8/S53" evidence="8">
    <location>
        <begin position="65"/>
        <end position="378"/>
    </location>
</feature>
<proteinExistence type="inferred from homology"/>
<keyword evidence="4 6" id="KW-0720">Serine protease</keyword>
<dbReference type="EMBL" id="LCRX01000007">
    <property type="protein sequence ID" value="KKW42396.1"/>
    <property type="molecule type" value="Genomic_DNA"/>
</dbReference>
<feature type="active site" description="Charge relay system" evidence="5 6">
    <location>
        <position position="73"/>
    </location>
</feature>
<reference evidence="9 10" key="1">
    <citation type="journal article" date="2015" name="Nature">
        <title>rRNA introns, odd ribosomes, and small enigmatic genomes across a large radiation of phyla.</title>
        <authorList>
            <person name="Brown C.T."/>
            <person name="Hug L.A."/>
            <person name="Thomas B.C."/>
            <person name="Sharon I."/>
            <person name="Castelle C.J."/>
            <person name="Singh A."/>
            <person name="Wilkins M.J."/>
            <person name="Williams K.H."/>
            <person name="Banfield J.F."/>
        </authorList>
    </citation>
    <scope>NUCLEOTIDE SEQUENCE [LARGE SCALE GENOMIC DNA]</scope>
</reference>
<evidence type="ECO:0000256" key="6">
    <source>
        <dbReference type="PROSITE-ProRule" id="PRU01240"/>
    </source>
</evidence>
<evidence type="ECO:0000256" key="1">
    <source>
        <dbReference type="ARBA" id="ARBA00011073"/>
    </source>
</evidence>
<dbReference type="InterPro" id="IPR000209">
    <property type="entry name" value="Peptidase_S8/S53_dom"/>
</dbReference>
<evidence type="ECO:0000256" key="4">
    <source>
        <dbReference type="ARBA" id="ARBA00022825"/>
    </source>
</evidence>
<evidence type="ECO:0000313" key="10">
    <source>
        <dbReference type="Proteomes" id="UP000033870"/>
    </source>
</evidence>
<dbReference type="InterPro" id="IPR015500">
    <property type="entry name" value="Peptidase_S8_subtilisin-rel"/>
</dbReference>
<dbReference type="CDD" id="cd07473">
    <property type="entry name" value="Peptidases_S8_Subtilisin_like"/>
    <property type="match status" value="1"/>
</dbReference>
<dbReference type="InterPro" id="IPR023828">
    <property type="entry name" value="Peptidase_S8_Ser-AS"/>
</dbReference>
<evidence type="ECO:0000256" key="2">
    <source>
        <dbReference type="ARBA" id="ARBA00022670"/>
    </source>
</evidence>
<dbReference type="SUPFAM" id="SSF69318">
    <property type="entry name" value="Integrin alpha N-terminal domain"/>
    <property type="match status" value="1"/>
</dbReference>
<evidence type="ECO:0000256" key="5">
    <source>
        <dbReference type="PIRSR" id="PIRSR615500-1"/>
    </source>
</evidence>
<dbReference type="AlphaFoldDB" id="A0A0G1YGN0"/>
<feature type="region of interest" description="Disordered" evidence="7">
    <location>
        <begin position="445"/>
        <end position="468"/>
    </location>
</feature>
<dbReference type="Proteomes" id="UP000033870">
    <property type="component" value="Unassembled WGS sequence"/>
</dbReference>
<dbReference type="PRINTS" id="PR00723">
    <property type="entry name" value="SUBTILISIN"/>
</dbReference>
<evidence type="ECO:0000256" key="3">
    <source>
        <dbReference type="ARBA" id="ARBA00022801"/>
    </source>
</evidence>
<evidence type="ECO:0000313" key="9">
    <source>
        <dbReference type="EMBL" id="KKW42396.1"/>
    </source>
</evidence>
<comment type="caution">
    <text evidence="9">The sequence shown here is derived from an EMBL/GenBank/DDBJ whole genome shotgun (WGS) entry which is preliminary data.</text>
</comment>
<name>A0A0G1YGN0_9BACT</name>
<feature type="region of interest" description="Disordered" evidence="7">
    <location>
        <begin position="126"/>
        <end position="148"/>
    </location>
</feature>
<feature type="active site" description="Charge relay system" evidence="5 6">
    <location>
        <position position="156"/>
    </location>
</feature>
<dbReference type="GO" id="GO:0006508">
    <property type="term" value="P:proteolysis"/>
    <property type="evidence" value="ECO:0007669"/>
    <property type="project" value="UniProtKB-KW"/>
</dbReference>
<dbReference type="PROSITE" id="PS00137">
    <property type="entry name" value="SUBTILASE_HIS"/>
    <property type="match status" value="1"/>
</dbReference>
<keyword evidence="3 6" id="KW-0378">Hydrolase</keyword>
<gene>
    <name evidence="9" type="ORF">UY92_C0007G0035</name>
</gene>
<feature type="compositionally biased region" description="Basic and acidic residues" evidence="7">
    <location>
        <begin position="445"/>
        <end position="455"/>
    </location>
</feature>
<protein>
    <submittedName>
        <fullName evidence="9">Peptidase S8 and S53, subtilisin, kexin, sedolisin</fullName>
    </submittedName>
</protein>
<feature type="compositionally biased region" description="Basic and acidic residues" evidence="7">
    <location>
        <begin position="126"/>
        <end position="139"/>
    </location>
</feature>